<protein>
    <submittedName>
        <fullName evidence="2">Uncharacterized protein</fullName>
    </submittedName>
</protein>
<evidence type="ECO:0000256" key="1">
    <source>
        <dbReference type="SAM" id="Phobius"/>
    </source>
</evidence>
<organism evidence="2 3">
    <name type="scientific">Proteiniclasticum aestuarii</name>
    <dbReference type="NCBI Taxonomy" id="2817862"/>
    <lineage>
        <taxon>Bacteria</taxon>
        <taxon>Bacillati</taxon>
        <taxon>Bacillota</taxon>
        <taxon>Clostridia</taxon>
        <taxon>Eubacteriales</taxon>
        <taxon>Clostridiaceae</taxon>
        <taxon>Proteiniclasticum</taxon>
    </lineage>
</organism>
<dbReference type="EMBL" id="JAFNJU010000009">
    <property type="protein sequence ID" value="MBO1265798.1"/>
    <property type="molecule type" value="Genomic_DNA"/>
</dbReference>
<keyword evidence="1" id="KW-1133">Transmembrane helix</keyword>
<feature type="transmembrane region" description="Helical" evidence="1">
    <location>
        <begin position="113"/>
        <end position="131"/>
    </location>
</feature>
<dbReference type="Proteomes" id="UP000664218">
    <property type="component" value="Unassembled WGS sequence"/>
</dbReference>
<evidence type="ECO:0000313" key="3">
    <source>
        <dbReference type="Proteomes" id="UP000664218"/>
    </source>
</evidence>
<dbReference type="AlphaFoldDB" id="A0A939KK31"/>
<feature type="transmembrane region" description="Helical" evidence="1">
    <location>
        <begin position="20"/>
        <end position="40"/>
    </location>
</feature>
<evidence type="ECO:0000313" key="2">
    <source>
        <dbReference type="EMBL" id="MBO1265798.1"/>
    </source>
</evidence>
<dbReference type="RefSeq" id="WP_207600317.1">
    <property type="nucleotide sequence ID" value="NZ_JAFNJU010000009.1"/>
</dbReference>
<accession>A0A939KK31</accession>
<proteinExistence type="predicted"/>
<gene>
    <name evidence="2" type="ORF">J3A84_12230</name>
</gene>
<sequence length="345" mass="39488">MEQIKRLIGLRKEAVLLDSWLYIVKAMLAIGTGYVFGMMFEVTRLDMISVLLGVMYNLEVTNISAVKGGMNQLLASFLGAVTTGILVYFFGANVFTIMLGMGLTLYMALKIDYRAVSPVAIFTSIYMTQYIQSDAMGNPSILLTIRLRMLALGLGVLIAIIFNLIFSFFYYRKITRKRLEFVRLKLETIMSLTIEYLLEDETSEKKSYNMPFSHVFADIEAVTDNIEALKKEPLIPLNALQKTNLKTSEEIIRRLKVMTHLAYDSCYTKDAFKVILKDSDVKEFRKFIDALGSLDFMNTTKEETTYMPHQRVYPTEDSEGATRILETLDLMYTEFNTILELKNKM</sequence>
<keyword evidence="1" id="KW-0812">Transmembrane</keyword>
<name>A0A939KK31_9CLOT</name>
<comment type="caution">
    <text evidence="2">The sequence shown here is derived from an EMBL/GenBank/DDBJ whole genome shotgun (WGS) entry which is preliminary data.</text>
</comment>
<feature type="transmembrane region" description="Helical" evidence="1">
    <location>
        <begin position="85"/>
        <end position="106"/>
    </location>
</feature>
<keyword evidence="3" id="KW-1185">Reference proteome</keyword>
<keyword evidence="1" id="KW-0472">Membrane</keyword>
<feature type="transmembrane region" description="Helical" evidence="1">
    <location>
        <begin position="151"/>
        <end position="171"/>
    </location>
</feature>
<reference evidence="2" key="1">
    <citation type="submission" date="2021-03" db="EMBL/GenBank/DDBJ databases">
        <title>Proteiniclasticum marinus sp. nov., isolated from tidal flat sediment.</title>
        <authorList>
            <person name="Namirimu T."/>
            <person name="Yang J.-A."/>
            <person name="Yang S.-H."/>
            <person name="Kim Y.-J."/>
            <person name="Kwon K.K."/>
        </authorList>
    </citation>
    <scope>NUCLEOTIDE SEQUENCE</scope>
    <source>
        <strain evidence="2">SCR006</strain>
    </source>
</reference>